<dbReference type="PROSITE" id="PS50192">
    <property type="entry name" value="T_SNARE"/>
    <property type="match status" value="1"/>
</dbReference>
<evidence type="ECO:0000256" key="1">
    <source>
        <dbReference type="ARBA" id="ARBA00004429"/>
    </source>
</evidence>
<sequence>MINFNSISMRKKISIPLIFIGLLVLILSFLGIQNNKMSSSNVSLLSNVFLNGISTTLNADRDLYQALSASQSYLIKKQLNLPNTKEDLDSFNENAQQALDRMNQVKILIKDFPELASTLTSFDSSYKLWLTSAKNVFKLADSGKIDEASKLNAGDTAKYFDSLRSYYDVVGEKINNLSDKTVTRSINASDTQNSLFILFVSLILIISFICFLLLPKLITSRINNLESMISEISEGDGNLTGRLDSNGKDELSILAKTFNKLIEKLQSLIKMIKSDAHSLFEATTELNSLSTHSKSISTEQNSRLEQIATAINELNYSINEVATNAQTAQAETHKAKEASHQTVAIVDQSVTNINNLSKSVSHASTVIIKLAKESENIAQVLGVIQGIAEQTNLLALNAAIEAARAGEQGRGFAVVADEVRTLASRTQQSTENIQTMIADLESGVSEAVDAINSGSGQVEEVVNMSQRVKESLNTVEATINQTNDIIYQIATATDQQSGAVNEINQNISSLNTLSSENLEVILNSQKASENIFNISTELSKNMDKFKV</sequence>
<keyword evidence="7" id="KW-0812">Transmembrane</keyword>
<reference evidence="11" key="1">
    <citation type="submission" date="2022-12" db="EMBL/GenBank/DDBJ databases">
        <title>Marinomonas 15G1-11 sp. nov, isolated from marine algae.</title>
        <authorList>
            <person name="Butt M."/>
            <person name="Choi D.G."/>
            <person name="Kim J.M."/>
            <person name="Lee J.K."/>
            <person name="Baek J.H."/>
            <person name="Jeon C.O."/>
        </authorList>
    </citation>
    <scope>NUCLEOTIDE SEQUENCE</scope>
    <source>
        <strain evidence="11">15G1-11</strain>
    </source>
</reference>
<feature type="transmembrane region" description="Helical" evidence="7">
    <location>
        <begin position="195"/>
        <end position="214"/>
    </location>
</feature>
<proteinExistence type="inferred from homology"/>
<feature type="domain" description="HAMP" evidence="10">
    <location>
        <begin position="216"/>
        <end position="270"/>
    </location>
</feature>
<keyword evidence="7" id="KW-0472">Membrane</keyword>
<dbReference type="PANTHER" id="PTHR32089">
    <property type="entry name" value="METHYL-ACCEPTING CHEMOTAXIS PROTEIN MCPB"/>
    <property type="match status" value="1"/>
</dbReference>
<evidence type="ECO:0000256" key="7">
    <source>
        <dbReference type="SAM" id="Phobius"/>
    </source>
</evidence>
<evidence type="ECO:0000256" key="6">
    <source>
        <dbReference type="SAM" id="Coils"/>
    </source>
</evidence>
<comment type="caution">
    <text evidence="11">The sequence shown here is derived from an EMBL/GenBank/DDBJ whole genome shotgun (WGS) entry which is preliminary data.</text>
</comment>
<dbReference type="PRINTS" id="PR00260">
    <property type="entry name" value="CHEMTRNSDUCR"/>
</dbReference>
<evidence type="ECO:0000259" key="8">
    <source>
        <dbReference type="PROSITE" id="PS50111"/>
    </source>
</evidence>
<dbReference type="SMART" id="SM00283">
    <property type="entry name" value="MA"/>
    <property type="match status" value="1"/>
</dbReference>
<dbReference type="CDD" id="cd11386">
    <property type="entry name" value="MCP_signal"/>
    <property type="match status" value="1"/>
</dbReference>
<dbReference type="SUPFAM" id="SSF58104">
    <property type="entry name" value="Methyl-accepting chemotaxis protein (MCP) signaling domain"/>
    <property type="match status" value="1"/>
</dbReference>
<evidence type="ECO:0000313" key="12">
    <source>
        <dbReference type="Proteomes" id="UP001149719"/>
    </source>
</evidence>
<dbReference type="InterPro" id="IPR004089">
    <property type="entry name" value="MCPsignal_dom"/>
</dbReference>
<dbReference type="SMART" id="SM00304">
    <property type="entry name" value="HAMP"/>
    <property type="match status" value="2"/>
</dbReference>
<dbReference type="PROSITE" id="PS50885">
    <property type="entry name" value="HAMP"/>
    <property type="match status" value="1"/>
</dbReference>
<evidence type="ECO:0000256" key="2">
    <source>
        <dbReference type="ARBA" id="ARBA00022519"/>
    </source>
</evidence>
<evidence type="ECO:0000259" key="9">
    <source>
        <dbReference type="PROSITE" id="PS50192"/>
    </source>
</evidence>
<dbReference type="PROSITE" id="PS50111">
    <property type="entry name" value="CHEMOTAXIS_TRANSDUC_2"/>
    <property type="match status" value="1"/>
</dbReference>
<dbReference type="Pfam" id="PF00015">
    <property type="entry name" value="MCPsignal"/>
    <property type="match status" value="1"/>
</dbReference>
<name>A0ABT4JTS8_9GAMM</name>
<protein>
    <submittedName>
        <fullName evidence="11">Methyl-accepting chemotaxis protein</fullName>
    </submittedName>
</protein>
<feature type="domain" description="Methyl-accepting transducer" evidence="8">
    <location>
        <begin position="275"/>
        <end position="511"/>
    </location>
</feature>
<evidence type="ECO:0000313" key="11">
    <source>
        <dbReference type="EMBL" id="MCZ2721616.1"/>
    </source>
</evidence>
<keyword evidence="6" id="KW-0175">Coiled coil</keyword>
<evidence type="ECO:0000256" key="4">
    <source>
        <dbReference type="ARBA" id="ARBA00029447"/>
    </source>
</evidence>
<feature type="coiled-coil region" evidence="6">
    <location>
        <begin position="81"/>
        <end position="108"/>
    </location>
</feature>
<comment type="subcellular location">
    <subcellularLocation>
        <location evidence="1">Cell inner membrane</location>
        <topology evidence="1">Multi-pass membrane protein</topology>
    </subcellularLocation>
</comment>
<feature type="domain" description="T-SNARE coiled-coil homology" evidence="9">
    <location>
        <begin position="462"/>
        <end position="509"/>
    </location>
</feature>
<feature type="transmembrane region" description="Helical" evidence="7">
    <location>
        <begin position="12"/>
        <end position="32"/>
    </location>
</feature>
<dbReference type="InterPro" id="IPR004090">
    <property type="entry name" value="Chemotax_Me-accpt_rcpt"/>
</dbReference>
<comment type="similarity">
    <text evidence="4">Belongs to the methyl-accepting chemotaxis (MCP) protein family.</text>
</comment>
<keyword evidence="2" id="KW-0997">Cell inner membrane</keyword>
<gene>
    <name evidence="11" type="ORF">O1D97_08095</name>
</gene>
<keyword evidence="7" id="KW-1133">Transmembrane helix</keyword>
<evidence type="ECO:0000256" key="3">
    <source>
        <dbReference type="ARBA" id="ARBA00023224"/>
    </source>
</evidence>
<dbReference type="InterPro" id="IPR000727">
    <property type="entry name" value="T_SNARE_dom"/>
</dbReference>
<evidence type="ECO:0000256" key="5">
    <source>
        <dbReference type="PROSITE-ProRule" id="PRU00284"/>
    </source>
</evidence>
<dbReference type="Proteomes" id="UP001149719">
    <property type="component" value="Unassembled WGS sequence"/>
</dbReference>
<keyword evidence="12" id="KW-1185">Reference proteome</keyword>
<dbReference type="EMBL" id="JAPUBN010000013">
    <property type="protein sequence ID" value="MCZ2721616.1"/>
    <property type="molecule type" value="Genomic_DNA"/>
</dbReference>
<keyword evidence="2" id="KW-1003">Cell membrane</keyword>
<dbReference type="Pfam" id="PF00672">
    <property type="entry name" value="HAMP"/>
    <property type="match status" value="1"/>
</dbReference>
<dbReference type="RefSeq" id="WP_269124533.1">
    <property type="nucleotide sequence ID" value="NZ_JAPUBN010000013.1"/>
</dbReference>
<organism evidence="11 12">
    <name type="scientific">Marinomonas phaeophyticola</name>
    <dbReference type="NCBI Taxonomy" id="3004091"/>
    <lineage>
        <taxon>Bacteria</taxon>
        <taxon>Pseudomonadati</taxon>
        <taxon>Pseudomonadota</taxon>
        <taxon>Gammaproteobacteria</taxon>
        <taxon>Oceanospirillales</taxon>
        <taxon>Oceanospirillaceae</taxon>
        <taxon>Marinomonas</taxon>
    </lineage>
</organism>
<dbReference type="Gene3D" id="1.10.287.950">
    <property type="entry name" value="Methyl-accepting chemotaxis protein"/>
    <property type="match status" value="1"/>
</dbReference>
<accession>A0ABT4JTS8</accession>
<dbReference type="CDD" id="cd06225">
    <property type="entry name" value="HAMP"/>
    <property type="match status" value="1"/>
</dbReference>
<dbReference type="PANTHER" id="PTHR32089:SF120">
    <property type="entry name" value="METHYL-ACCEPTING CHEMOTAXIS PROTEIN TLPQ"/>
    <property type="match status" value="1"/>
</dbReference>
<dbReference type="InterPro" id="IPR003660">
    <property type="entry name" value="HAMP_dom"/>
</dbReference>
<evidence type="ECO:0000259" key="10">
    <source>
        <dbReference type="PROSITE" id="PS50885"/>
    </source>
</evidence>
<keyword evidence="3 5" id="KW-0807">Transducer</keyword>